<proteinExistence type="predicted"/>
<reference evidence="2" key="1">
    <citation type="journal article" date="2023" name="GigaByte">
        <title>Genome assembly of the bearded iris, Iris pallida Lam.</title>
        <authorList>
            <person name="Bruccoleri R.E."/>
            <person name="Oakeley E.J."/>
            <person name="Faust A.M.E."/>
            <person name="Altorfer M."/>
            <person name="Dessus-Babus S."/>
            <person name="Burckhardt D."/>
            <person name="Oertli M."/>
            <person name="Naumann U."/>
            <person name="Petersen F."/>
            <person name="Wong J."/>
        </authorList>
    </citation>
    <scope>NUCLEOTIDE SEQUENCE</scope>
    <source>
        <strain evidence="2">GSM-AAB239-AS_SAM_17_03QT</strain>
    </source>
</reference>
<accession>A0AAX6GLK2</accession>
<keyword evidence="3" id="KW-1185">Reference proteome</keyword>
<feature type="region of interest" description="Disordered" evidence="1">
    <location>
        <begin position="45"/>
        <end position="75"/>
    </location>
</feature>
<gene>
    <name evidence="2" type="ORF">M6B38_357055</name>
</gene>
<protein>
    <submittedName>
        <fullName evidence="2">Protein CHLORORESPIRATORY REDUCTION 6, chloroplastic</fullName>
    </submittedName>
</protein>
<dbReference type="EMBL" id="JANAVB010018215">
    <property type="protein sequence ID" value="KAJ6829616.1"/>
    <property type="molecule type" value="Genomic_DNA"/>
</dbReference>
<evidence type="ECO:0000256" key="1">
    <source>
        <dbReference type="SAM" id="MobiDB-lite"/>
    </source>
</evidence>
<sequence>MALTSTSTSTSTTNIFSLASSQWKRKSPSSPSANVCCKRISSPTALSSAISGPNHRGHGDVSTSVAFNPSGTSTSLSPTTMKIARKFLLRLPQPKAALKSYSTMKL</sequence>
<reference evidence="2" key="2">
    <citation type="submission" date="2023-04" db="EMBL/GenBank/DDBJ databases">
        <authorList>
            <person name="Bruccoleri R.E."/>
            <person name="Oakeley E.J."/>
            <person name="Faust A.-M."/>
            <person name="Dessus-Babus S."/>
            <person name="Altorfer M."/>
            <person name="Burckhardt D."/>
            <person name="Oertli M."/>
            <person name="Naumann U."/>
            <person name="Petersen F."/>
            <person name="Wong J."/>
        </authorList>
    </citation>
    <scope>NUCLEOTIDE SEQUENCE</scope>
    <source>
        <strain evidence="2">GSM-AAB239-AS_SAM_17_03QT</strain>
        <tissue evidence="2">Leaf</tissue>
    </source>
</reference>
<dbReference type="AlphaFoldDB" id="A0AAX6GLK2"/>
<name>A0AAX6GLK2_IRIPA</name>
<evidence type="ECO:0000313" key="3">
    <source>
        <dbReference type="Proteomes" id="UP001140949"/>
    </source>
</evidence>
<comment type="caution">
    <text evidence="2">The sequence shown here is derived from an EMBL/GenBank/DDBJ whole genome shotgun (WGS) entry which is preliminary data.</text>
</comment>
<organism evidence="2 3">
    <name type="scientific">Iris pallida</name>
    <name type="common">Sweet iris</name>
    <dbReference type="NCBI Taxonomy" id="29817"/>
    <lineage>
        <taxon>Eukaryota</taxon>
        <taxon>Viridiplantae</taxon>
        <taxon>Streptophyta</taxon>
        <taxon>Embryophyta</taxon>
        <taxon>Tracheophyta</taxon>
        <taxon>Spermatophyta</taxon>
        <taxon>Magnoliopsida</taxon>
        <taxon>Liliopsida</taxon>
        <taxon>Asparagales</taxon>
        <taxon>Iridaceae</taxon>
        <taxon>Iridoideae</taxon>
        <taxon>Irideae</taxon>
        <taxon>Iris</taxon>
    </lineage>
</organism>
<dbReference type="Proteomes" id="UP001140949">
    <property type="component" value="Unassembled WGS sequence"/>
</dbReference>
<evidence type="ECO:0000313" key="2">
    <source>
        <dbReference type="EMBL" id="KAJ6829616.1"/>
    </source>
</evidence>